<accession>A0A9N9AXK1</accession>
<feature type="compositionally biased region" description="Pro residues" evidence="1">
    <location>
        <begin position="192"/>
        <end position="203"/>
    </location>
</feature>
<dbReference type="Proteomes" id="UP000789739">
    <property type="component" value="Unassembled WGS sequence"/>
</dbReference>
<name>A0A9N9AXK1_9GLOM</name>
<organism evidence="2 3">
    <name type="scientific">Paraglomus brasilianum</name>
    <dbReference type="NCBI Taxonomy" id="144538"/>
    <lineage>
        <taxon>Eukaryota</taxon>
        <taxon>Fungi</taxon>
        <taxon>Fungi incertae sedis</taxon>
        <taxon>Mucoromycota</taxon>
        <taxon>Glomeromycotina</taxon>
        <taxon>Glomeromycetes</taxon>
        <taxon>Paraglomerales</taxon>
        <taxon>Paraglomeraceae</taxon>
        <taxon>Paraglomus</taxon>
    </lineage>
</organism>
<keyword evidence="3" id="KW-1185">Reference proteome</keyword>
<sequence length="303" mass="34534">MTKFIPKLGKQNTILRGLMNGLPKRKKLKIKIEEVNYINLARLMKIKENIINKDALIARIKKDVAEDKRLVGKIVSQVKSAKKNPQTRLNIEEKQLRAHLHEEIKNLKVHRSLPRKARNPQTGGAFLAGKKFSEKKEANQVKTEQKTELEKQLQQLKSQLQRETNPANKQELENKINETNQQIKNLGGSTTPPTPNQNPPPKNPFKTSRQLTVKCNGASGGKCEYINIANSQERVLIDTKNKIFYSDDALYIKGNQYVITFNEEDAQKKGNNFIFDENNNKIKLTLATPIPKPVPSQIEIEVK</sequence>
<evidence type="ECO:0000256" key="1">
    <source>
        <dbReference type="SAM" id="MobiDB-lite"/>
    </source>
</evidence>
<dbReference type="OrthoDB" id="10576055at2759"/>
<feature type="region of interest" description="Disordered" evidence="1">
    <location>
        <begin position="183"/>
        <end position="207"/>
    </location>
</feature>
<gene>
    <name evidence="2" type="ORF">PBRASI_LOCUS4827</name>
</gene>
<dbReference type="AlphaFoldDB" id="A0A9N9AXK1"/>
<proteinExistence type="predicted"/>
<evidence type="ECO:0000313" key="3">
    <source>
        <dbReference type="Proteomes" id="UP000789739"/>
    </source>
</evidence>
<reference evidence="2" key="1">
    <citation type="submission" date="2021-06" db="EMBL/GenBank/DDBJ databases">
        <authorList>
            <person name="Kallberg Y."/>
            <person name="Tangrot J."/>
            <person name="Rosling A."/>
        </authorList>
    </citation>
    <scope>NUCLEOTIDE SEQUENCE</scope>
    <source>
        <strain evidence="2">BR232B</strain>
    </source>
</reference>
<dbReference type="EMBL" id="CAJVPI010000524">
    <property type="protein sequence ID" value="CAG8545801.1"/>
    <property type="molecule type" value="Genomic_DNA"/>
</dbReference>
<comment type="caution">
    <text evidence="2">The sequence shown here is derived from an EMBL/GenBank/DDBJ whole genome shotgun (WGS) entry which is preliminary data.</text>
</comment>
<evidence type="ECO:0000313" key="2">
    <source>
        <dbReference type="EMBL" id="CAG8545801.1"/>
    </source>
</evidence>
<protein>
    <submittedName>
        <fullName evidence="2">11384_t:CDS:1</fullName>
    </submittedName>
</protein>